<reference evidence="2 3" key="1">
    <citation type="submission" date="2020-02" db="EMBL/GenBank/DDBJ databases">
        <title>Draft genome sequence of Haematococcus lacustris strain NIES-144.</title>
        <authorList>
            <person name="Morimoto D."/>
            <person name="Nakagawa S."/>
            <person name="Yoshida T."/>
            <person name="Sawayama S."/>
        </authorList>
    </citation>
    <scope>NUCLEOTIDE SEQUENCE [LARGE SCALE GENOMIC DNA]</scope>
    <source>
        <strain evidence="2 3">NIES-144</strain>
    </source>
</reference>
<sequence>VEVTRELTQAHVVVAAKKSSSGRHNKLKQGERTAANSKLPFVCVGRKMTSDNLKITLGPLLTAHRSKHGCDSGQPPQPEGQAGPLRGAEAHAASVAADKAVAKEIAKALRDGSWRSYMLTQLGIEGADQPAAHGQAPAAAPAALANAERQGSTESAI</sequence>
<organism evidence="2 3">
    <name type="scientific">Haematococcus lacustris</name>
    <name type="common">Green alga</name>
    <name type="synonym">Haematococcus pluvialis</name>
    <dbReference type="NCBI Taxonomy" id="44745"/>
    <lineage>
        <taxon>Eukaryota</taxon>
        <taxon>Viridiplantae</taxon>
        <taxon>Chlorophyta</taxon>
        <taxon>core chlorophytes</taxon>
        <taxon>Chlorophyceae</taxon>
        <taxon>CS clade</taxon>
        <taxon>Chlamydomonadales</taxon>
        <taxon>Haematococcaceae</taxon>
        <taxon>Haematococcus</taxon>
    </lineage>
</organism>
<feature type="compositionally biased region" description="Low complexity" evidence="1">
    <location>
        <begin position="79"/>
        <end position="91"/>
    </location>
</feature>
<gene>
    <name evidence="2" type="ORF">HaLaN_21803</name>
</gene>
<accession>A0A699ZWV4</accession>
<name>A0A699ZWV4_HAELA</name>
<evidence type="ECO:0000256" key="1">
    <source>
        <dbReference type="SAM" id="MobiDB-lite"/>
    </source>
</evidence>
<dbReference type="Proteomes" id="UP000485058">
    <property type="component" value="Unassembled WGS sequence"/>
</dbReference>
<keyword evidence="3" id="KW-1185">Reference proteome</keyword>
<feature type="region of interest" description="Disordered" evidence="1">
    <location>
        <begin position="64"/>
        <end position="91"/>
    </location>
</feature>
<dbReference type="EMBL" id="BLLF01002438">
    <property type="protein sequence ID" value="GFH24079.1"/>
    <property type="molecule type" value="Genomic_DNA"/>
</dbReference>
<feature type="non-terminal residue" evidence="2">
    <location>
        <position position="1"/>
    </location>
</feature>
<feature type="compositionally biased region" description="Low complexity" evidence="1">
    <location>
        <begin position="129"/>
        <end position="150"/>
    </location>
</feature>
<feature type="region of interest" description="Disordered" evidence="1">
    <location>
        <begin position="129"/>
        <end position="157"/>
    </location>
</feature>
<evidence type="ECO:0000313" key="2">
    <source>
        <dbReference type="EMBL" id="GFH24079.1"/>
    </source>
</evidence>
<evidence type="ECO:0000313" key="3">
    <source>
        <dbReference type="Proteomes" id="UP000485058"/>
    </source>
</evidence>
<proteinExistence type="predicted"/>
<dbReference type="AlphaFoldDB" id="A0A699ZWV4"/>
<protein>
    <submittedName>
        <fullName evidence="2">Uncharacterized protein</fullName>
    </submittedName>
</protein>
<comment type="caution">
    <text evidence="2">The sequence shown here is derived from an EMBL/GenBank/DDBJ whole genome shotgun (WGS) entry which is preliminary data.</text>
</comment>